<dbReference type="AlphaFoldDB" id="A0A9W6JCR6"/>
<protein>
    <recommendedName>
        <fullName evidence="9">Oxygen-dependent coproporphyrinogen-III oxidase</fullName>
        <shortName evidence="9">CPO</shortName>
        <shortName evidence="9">Coprogen oxidase</shortName>
        <shortName evidence="9">Coproporphyrinogenase</shortName>
        <ecNumber evidence="9">1.3.3.3</ecNumber>
    </recommendedName>
</protein>
<reference evidence="11" key="2">
    <citation type="submission" date="2023-01" db="EMBL/GenBank/DDBJ databases">
        <authorList>
            <person name="Sun Q."/>
            <person name="Evtushenko L."/>
        </authorList>
    </citation>
    <scope>NUCLEOTIDE SEQUENCE</scope>
    <source>
        <strain evidence="11">VKM B-2555</strain>
    </source>
</reference>
<evidence type="ECO:0000256" key="10">
    <source>
        <dbReference type="SAM" id="MobiDB-lite"/>
    </source>
</evidence>
<sequence length="340" mass="37390">MRRDHDFGATQPPQRPQAEVAGRVAPSQAAAQARTQPVATDCLETGAMLPAPHELEARKTRVRAWFEALRDRIHASFEALEDEAPGDGPAGRFERTPWSRTDHSGADGGGGVMGLMKGRLFEKVGVHVSTVHGEFAPEFRKEIPGAAEAPGFWASGISLIAHPVNPNVPTVHMNTRFVATSRAWFGGGADLTPVLDRRRTQDDPDAVAFHAAMARACEGHAPADYPKFKAWCDEYFFLKHRNEPRGIGGIFYDWVNTGDFEADFAFTRSVGERFAEVYPEIARANMAKDWTEADRAEQLVRRGRYVEFNLLHDRGTIFGLKTGGNVASILSSLPPVAAWP</sequence>
<dbReference type="Pfam" id="PF01218">
    <property type="entry name" value="Coprogen_oxidas"/>
    <property type="match status" value="1"/>
</dbReference>
<accession>A0A9W6JCR6</accession>
<dbReference type="PIRSF" id="PIRSF000166">
    <property type="entry name" value="Coproporphyri_ox"/>
    <property type="match status" value="1"/>
</dbReference>
<evidence type="ECO:0000256" key="6">
    <source>
        <dbReference type="ARBA" id="ARBA00023002"/>
    </source>
</evidence>
<evidence type="ECO:0000313" key="12">
    <source>
        <dbReference type="Proteomes" id="UP001143364"/>
    </source>
</evidence>
<keyword evidence="8 9" id="KW-0627">Porphyrin biosynthesis</keyword>
<keyword evidence="12" id="KW-1185">Reference proteome</keyword>
<dbReference type="InterPro" id="IPR001260">
    <property type="entry name" value="Coprogen_oxidase_aer"/>
</dbReference>
<comment type="subcellular location">
    <subcellularLocation>
        <location evidence="9">Cytoplasm</location>
    </subcellularLocation>
</comment>
<keyword evidence="7 9" id="KW-0350">Heme biosynthesis</keyword>
<dbReference type="SUPFAM" id="SSF102886">
    <property type="entry name" value="Coproporphyrinogen III oxidase"/>
    <property type="match status" value="1"/>
</dbReference>
<feature type="binding site" evidence="9">
    <location>
        <position position="240"/>
    </location>
    <ligand>
        <name>a divalent metal cation</name>
        <dbReference type="ChEBI" id="CHEBI:60240"/>
    </ligand>
</feature>
<feature type="region of interest" description="Important for dimerization" evidence="9">
    <location>
        <begin position="305"/>
        <end position="340"/>
    </location>
</feature>
<feature type="binding site" evidence="9">
    <location>
        <position position="158"/>
    </location>
    <ligand>
        <name>substrate</name>
    </ligand>
</feature>
<evidence type="ECO:0000256" key="2">
    <source>
        <dbReference type="ARBA" id="ARBA00010644"/>
    </source>
</evidence>
<keyword evidence="5 9" id="KW-0479">Metal-binding</keyword>
<evidence type="ECO:0000256" key="9">
    <source>
        <dbReference type="HAMAP-Rule" id="MF_00333"/>
    </source>
</evidence>
<keyword evidence="4 9" id="KW-0963">Cytoplasm</keyword>
<comment type="function">
    <text evidence="9">Involved in the heme biosynthesis. Catalyzes the aerobic oxidative decarboxylation of propionate groups of rings A and B of coproporphyrinogen-III to yield the vinyl groups in protoporphyrinogen-IX.</text>
</comment>
<dbReference type="InterPro" id="IPR018375">
    <property type="entry name" value="Coprogen_oxidase_CS"/>
</dbReference>
<comment type="pathway">
    <text evidence="1 9">Porphyrin-containing compound metabolism; protoporphyrin-IX biosynthesis; protoporphyrinogen-IX from coproporphyrinogen-III (O2 route): step 1/1.</text>
</comment>
<dbReference type="HAMAP" id="MF_00333">
    <property type="entry name" value="Coprogen_oxidas"/>
    <property type="match status" value="1"/>
</dbReference>
<feature type="binding site" evidence="9">
    <location>
        <begin position="174"/>
        <end position="176"/>
    </location>
    <ligand>
        <name>substrate</name>
    </ligand>
</feature>
<comment type="cofactor">
    <cofactor evidence="9">
        <name>a divalent metal cation</name>
        <dbReference type="ChEBI" id="CHEBI:60240"/>
    </cofactor>
</comment>
<reference evidence="11" key="1">
    <citation type="journal article" date="2014" name="Int. J. Syst. Evol. Microbiol.">
        <title>Complete genome sequence of Corynebacterium casei LMG S-19264T (=DSM 44701T), isolated from a smear-ripened cheese.</title>
        <authorList>
            <consortium name="US DOE Joint Genome Institute (JGI-PGF)"/>
            <person name="Walter F."/>
            <person name="Albersmeier A."/>
            <person name="Kalinowski J."/>
            <person name="Ruckert C."/>
        </authorList>
    </citation>
    <scope>NUCLEOTIDE SEQUENCE</scope>
    <source>
        <strain evidence="11">VKM B-2555</strain>
    </source>
</reference>
<dbReference type="EC" id="1.3.3.3" evidence="9"/>
<evidence type="ECO:0000256" key="4">
    <source>
        <dbReference type="ARBA" id="ARBA00022490"/>
    </source>
</evidence>
<evidence type="ECO:0000256" key="5">
    <source>
        <dbReference type="ARBA" id="ARBA00022723"/>
    </source>
</evidence>
<gene>
    <name evidence="9 11" type="primary">hemF</name>
    <name evidence="11" type="ORF">GCM10008171_04190</name>
</gene>
<dbReference type="PANTHER" id="PTHR10755:SF0">
    <property type="entry name" value="OXYGEN-DEPENDENT COPROPORPHYRINOGEN-III OXIDASE, MITOCHONDRIAL"/>
    <property type="match status" value="1"/>
</dbReference>
<dbReference type="Proteomes" id="UP001143364">
    <property type="component" value="Unassembled WGS sequence"/>
</dbReference>
<dbReference type="GO" id="GO:0004109">
    <property type="term" value="F:coproporphyrinogen oxidase activity"/>
    <property type="evidence" value="ECO:0007669"/>
    <property type="project" value="UniProtKB-UniRule"/>
</dbReference>
<feature type="region of interest" description="Disordered" evidence="10">
    <location>
        <begin position="80"/>
        <end position="109"/>
    </location>
</feature>
<feature type="binding site" evidence="9">
    <location>
        <begin position="323"/>
        <end position="325"/>
    </location>
    <ligand>
        <name>substrate</name>
    </ligand>
</feature>
<feature type="region of interest" description="Disordered" evidence="10">
    <location>
        <begin position="1"/>
        <end position="37"/>
    </location>
</feature>
<feature type="binding site" evidence="9">
    <location>
        <position position="172"/>
    </location>
    <ligand>
        <name>a divalent metal cation</name>
        <dbReference type="ChEBI" id="CHEBI:60240"/>
    </ligand>
</feature>
<evidence type="ECO:0000256" key="8">
    <source>
        <dbReference type="ARBA" id="ARBA00023244"/>
    </source>
</evidence>
<dbReference type="PANTHER" id="PTHR10755">
    <property type="entry name" value="COPROPORPHYRINOGEN III OXIDASE, MITOCHONDRIAL"/>
    <property type="match status" value="1"/>
</dbReference>
<feature type="active site" description="Proton donor" evidence="9">
    <location>
        <position position="172"/>
    </location>
</feature>
<dbReference type="Gene3D" id="3.40.1500.10">
    <property type="entry name" value="Coproporphyrinogen III oxidase, aerobic"/>
    <property type="match status" value="1"/>
</dbReference>
<proteinExistence type="inferred from homology"/>
<evidence type="ECO:0000256" key="7">
    <source>
        <dbReference type="ARBA" id="ARBA00023133"/>
    </source>
</evidence>
<dbReference type="FunFam" id="3.40.1500.10:FF:000005">
    <property type="entry name" value="Oxygen-dependent coproporphyrinogen-III oxidase"/>
    <property type="match status" value="1"/>
</dbReference>
<feature type="compositionally biased region" description="Basic and acidic residues" evidence="10">
    <location>
        <begin position="92"/>
        <end position="105"/>
    </location>
</feature>
<feature type="binding site" evidence="9">
    <location>
        <position position="162"/>
    </location>
    <ligand>
        <name>a divalent metal cation</name>
        <dbReference type="ChEBI" id="CHEBI:60240"/>
    </ligand>
</feature>
<keyword evidence="6 9" id="KW-0560">Oxidoreductase</keyword>
<organism evidence="11 12">
    <name type="scientific">Methylopila jiangsuensis</name>
    <dbReference type="NCBI Taxonomy" id="586230"/>
    <lineage>
        <taxon>Bacteria</taxon>
        <taxon>Pseudomonadati</taxon>
        <taxon>Pseudomonadota</taxon>
        <taxon>Alphaproteobacteria</taxon>
        <taxon>Hyphomicrobiales</taxon>
        <taxon>Methylopilaceae</taxon>
        <taxon>Methylopila</taxon>
    </lineage>
</organism>
<evidence type="ECO:0000256" key="3">
    <source>
        <dbReference type="ARBA" id="ARBA00011738"/>
    </source>
</evidence>
<comment type="similarity">
    <text evidence="2 9">Belongs to the aerobic coproporphyrinogen-III oxidase family.</text>
</comment>
<dbReference type="PROSITE" id="PS01021">
    <property type="entry name" value="COPROGEN_OXIDASE"/>
    <property type="match status" value="1"/>
</dbReference>
<dbReference type="InterPro" id="IPR036406">
    <property type="entry name" value="Coprogen_oxidase_aer_sf"/>
</dbReference>
<name>A0A9W6JCR6_9HYPH</name>
<feature type="site" description="Important for dimerization" evidence="9">
    <location>
        <position position="240"/>
    </location>
</feature>
<comment type="catalytic activity">
    <reaction evidence="9">
        <text>coproporphyrinogen III + O2 + 2 H(+) = protoporphyrinogen IX + 2 CO2 + 2 H2O</text>
        <dbReference type="Rhea" id="RHEA:18257"/>
        <dbReference type="ChEBI" id="CHEBI:15377"/>
        <dbReference type="ChEBI" id="CHEBI:15378"/>
        <dbReference type="ChEBI" id="CHEBI:15379"/>
        <dbReference type="ChEBI" id="CHEBI:16526"/>
        <dbReference type="ChEBI" id="CHEBI:57307"/>
        <dbReference type="ChEBI" id="CHEBI:57309"/>
        <dbReference type="EC" id="1.3.3.3"/>
    </reaction>
</comment>
<dbReference type="GO" id="GO:0042803">
    <property type="term" value="F:protein homodimerization activity"/>
    <property type="evidence" value="ECO:0007669"/>
    <property type="project" value="UniProtKB-UniRule"/>
</dbReference>
<evidence type="ECO:0000256" key="1">
    <source>
        <dbReference type="ARBA" id="ARBA00005168"/>
    </source>
</evidence>
<dbReference type="GO" id="GO:0006782">
    <property type="term" value="P:protoporphyrinogen IX biosynthetic process"/>
    <property type="evidence" value="ECO:0007669"/>
    <property type="project" value="UniProtKB-UniRule"/>
</dbReference>
<dbReference type="PRINTS" id="PR00073">
    <property type="entry name" value="COPRGNOXDASE"/>
</dbReference>
<evidence type="ECO:0000313" key="11">
    <source>
        <dbReference type="EMBL" id="GLK75165.1"/>
    </source>
</evidence>
<feature type="binding site" evidence="9">
    <location>
        <position position="210"/>
    </location>
    <ligand>
        <name>a divalent metal cation</name>
        <dbReference type="ChEBI" id="CHEBI:60240"/>
    </ligand>
</feature>
<dbReference type="NCBIfam" id="NF003727">
    <property type="entry name" value="PRK05330.1"/>
    <property type="match status" value="1"/>
</dbReference>
<dbReference type="EMBL" id="BSFK01000005">
    <property type="protein sequence ID" value="GLK75165.1"/>
    <property type="molecule type" value="Genomic_DNA"/>
</dbReference>
<dbReference type="GO" id="GO:0046872">
    <property type="term" value="F:metal ion binding"/>
    <property type="evidence" value="ECO:0007669"/>
    <property type="project" value="UniProtKB-KW"/>
</dbReference>
<dbReference type="GO" id="GO:0005737">
    <property type="term" value="C:cytoplasm"/>
    <property type="evidence" value="ECO:0007669"/>
    <property type="project" value="UniProtKB-SubCell"/>
</dbReference>
<comment type="caution">
    <text evidence="11">The sequence shown here is derived from an EMBL/GenBank/DDBJ whole genome shotgun (WGS) entry which is preliminary data.</text>
</comment>
<comment type="subunit">
    <text evidence="3 9">Homodimer.</text>
</comment>